<dbReference type="InterPro" id="IPR046526">
    <property type="entry name" value="DUF6591"/>
</dbReference>
<proteinExistence type="predicted"/>
<dbReference type="RefSeq" id="WP_118108227.1">
    <property type="nucleotide sequence ID" value="NZ_QRYW01000025.1"/>
</dbReference>
<protein>
    <recommendedName>
        <fullName evidence="1">DUF6591 domain-containing protein</fullName>
    </recommendedName>
</protein>
<accession>A0A412WCJ3</accession>
<dbReference type="PROSITE" id="PS51257">
    <property type="entry name" value="PROKAR_LIPOPROTEIN"/>
    <property type="match status" value="1"/>
</dbReference>
<evidence type="ECO:0000313" key="3">
    <source>
        <dbReference type="Proteomes" id="UP000283426"/>
    </source>
</evidence>
<dbReference type="AlphaFoldDB" id="A0A412WCJ3"/>
<dbReference type="Proteomes" id="UP000283426">
    <property type="component" value="Unassembled WGS sequence"/>
</dbReference>
<dbReference type="EMBL" id="QRYW01000025">
    <property type="protein sequence ID" value="RGV24929.1"/>
    <property type="molecule type" value="Genomic_DNA"/>
</dbReference>
<evidence type="ECO:0000259" key="1">
    <source>
        <dbReference type="Pfam" id="PF20234"/>
    </source>
</evidence>
<sequence>MKKLWWSTLCILLLFACTTPEKKAKKILDEFSKELRVITDVENLSAYDLSNCIDKAYARLEENQKKARKELKKAEQKELFDEAFDINEVTIYFSLLEILTNKQLATLEDTKEKVWINAESKEASSMFMIDNKKLSFLHFKNEFAYELVNGKIIFKEKSNMSPIFFELKGDSLYIRNKKGEYKIYTEASINEAIQGTWNGVSELRFEKDGNGTETNIIWDGNLYKQEFTYKIDKNKITVNYLYNPSDVYNYVSPLKLIKTKTHGDVNVNYPYERHRKKGPEALNFLFDGNLKNTEAEKTQVSYTSSTTHEKTGVSEKKSGNNWDSVLDDYEEYFDQYVKLLKKAKNGDVSALTEYAKMLEKAQSIGNKLERAKGDLTANQSARFLKIQQKLLNAASDL</sequence>
<evidence type="ECO:0000313" key="2">
    <source>
        <dbReference type="EMBL" id="RGV24929.1"/>
    </source>
</evidence>
<dbReference type="Pfam" id="PF20234">
    <property type="entry name" value="DUF6591"/>
    <property type="match status" value="1"/>
</dbReference>
<name>A0A412WCJ3_9BACT</name>
<feature type="domain" description="DUF6591" evidence="1">
    <location>
        <begin position="295"/>
        <end position="390"/>
    </location>
</feature>
<comment type="caution">
    <text evidence="2">The sequence shown here is derived from an EMBL/GenBank/DDBJ whole genome shotgun (WGS) entry which is preliminary data.</text>
</comment>
<gene>
    <name evidence="2" type="ORF">DWW24_12320</name>
</gene>
<organism evidence="2 3">
    <name type="scientific">Odoribacter splanchnicus</name>
    <dbReference type="NCBI Taxonomy" id="28118"/>
    <lineage>
        <taxon>Bacteria</taxon>
        <taxon>Pseudomonadati</taxon>
        <taxon>Bacteroidota</taxon>
        <taxon>Bacteroidia</taxon>
        <taxon>Bacteroidales</taxon>
        <taxon>Odoribacteraceae</taxon>
        <taxon>Odoribacter</taxon>
    </lineage>
</organism>
<reference evidence="2 3" key="1">
    <citation type="submission" date="2018-08" db="EMBL/GenBank/DDBJ databases">
        <title>A genome reference for cultivated species of the human gut microbiota.</title>
        <authorList>
            <person name="Zou Y."/>
            <person name="Xue W."/>
            <person name="Luo G."/>
        </authorList>
    </citation>
    <scope>NUCLEOTIDE SEQUENCE [LARGE SCALE GENOMIC DNA]</scope>
    <source>
        <strain evidence="2 3">AF14-6AC</strain>
    </source>
</reference>